<accession>A0AAD6EQF5</accession>
<dbReference type="FunFam" id="1.25.40.10:FF:000573">
    <property type="entry name" value="Pentatricopeptide repeat-containing protein mitochondrial"/>
    <property type="match status" value="1"/>
</dbReference>
<feature type="repeat" description="PPR" evidence="3">
    <location>
        <begin position="169"/>
        <end position="203"/>
    </location>
</feature>
<evidence type="ECO:0000256" key="1">
    <source>
        <dbReference type="ARBA" id="ARBA00022737"/>
    </source>
</evidence>
<comment type="caution">
    <text evidence="4">The sequence shown here is derived from an EMBL/GenBank/DDBJ whole genome shotgun (WGS) entry which is preliminary data.</text>
</comment>
<dbReference type="NCBIfam" id="TIGR00756">
    <property type="entry name" value="PPR"/>
    <property type="match status" value="1"/>
</dbReference>
<gene>
    <name evidence="4" type="ORF">LUZ61_001067</name>
</gene>
<name>A0AAD6EQF5_9POAL</name>
<sequence length="730" mass="80555">MIRLFQPVSRLAYSYSSQAAHQLFEEIPQRTLCSILSSPIAFSKCIASHLSSPPAIFQLHALSVTSGLFSRIPVSNSLINAYSKLGYSSTALELFQSAPNLDTVSWNTIISSFGCVVRGMMFVLQMLRGGYSLDASTISTILSFSSNSSEFLPGFQIHSLASKSGHVWDTVVGNALVTFYSRSGFIEDAQKVFDEMLVRDTVTWNALIYGFAHESDNGHKVIPVFLRMLKEDRVRPDKTTVATVVPFCDSSKLGMQIHCLSFKIGSGGDLWVSNALMSMYYRSGALDYVRNVFGGMKLRDVASWTSMMSIDPNNAVSLFSGMRQDKVTPNDVTFVALIFAIPNSHSICEAGMVHAMCYKFGLSTKINVSNSLITMYARLGSTGHSKKVFDEMPVRDIISWNALISGYQQNGLCEETLQMFSSLVLHLKPNEYTFGSVLCSISTGETISLVFGRMCHCYINKLGLNTNEFVSGALIDMYAKQGSLEDSVKVFNETSVRTIVSWTAIISAHSKHGNYDRVLDLFENMVNSKVAPDGITLLAVLMACGSKGDIIAGKRIFDSIHNVYKVELWPEHYSCMVDMLSKVGRLEEAENLVKIMPGGPSMSALQSLLNASKVHGDTELGDRVADLVLKTDPSDSGAYVSVSNVYAERGEWENVARVRKEMKEKGVKKELGFSWVDVRDVSTLGMYKFSSDDTGHPMAKDIYEIVESLGSEMKLLQEDVVDLEIETFSV</sequence>
<protein>
    <submittedName>
        <fullName evidence="4">Uncharacterized protein</fullName>
    </submittedName>
</protein>
<evidence type="ECO:0000313" key="5">
    <source>
        <dbReference type="Proteomes" id="UP001210211"/>
    </source>
</evidence>
<dbReference type="InterPro" id="IPR046848">
    <property type="entry name" value="E_motif"/>
</dbReference>
<reference evidence="4 5" key="1">
    <citation type="journal article" date="2022" name="Cell">
        <title>Repeat-based holocentromeres influence genome architecture and karyotype evolution.</title>
        <authorList>
            <person name="Hofstatter P.G."/>
            <person name="Thangavel G."/>
            <person name="Lux T."/>
            <person name="Neumann P."/>
            <person name="Vondrak T."/>
            <person name="Novak P."/>
            <person name="Zhang M."/>
            <person name="Costa L."/>
            <person name="Castellani M."/>
            <person name="Scott A."/>
            <person name="Toegelov H."/>
            <person name="Fuchs J."/>
            <person name="Mata-Sucre Y."/>
            <person name="Dias Y."/>
            <person name="Vanzela A.L.L."/>
            <person name="Huettel B."/>
            <person name="Almeida C.C.S."/>
            <person name="Simkova H."/>
            <person name="Souza G."/>
            <person name="Pedrosa-Harand A."/>
            <person name="Macas J."/>
            <person name="Mayer K.F.X."/>
            <person name="Houben A."/>
            <person name="Marques A."/>
        </authorList>
    </citation>
    <scope>NUCLEOTIDE SEQUENCE [LARGE SCALE GENOMIC DNA]</scope>
    <source>
        <strain evidence="4">RhyTen1mFocal</strain>
    </source>
</reference>
<dbReference type="Pfam" id="PF01535">
    <property type="entry name" value="PPR"/>
    <property type="match status" value="6"/>
</dbReference>
<dbReference type="InterPro" id="IPR011990">
    <property type="entry name" value="TPR-like_helical_dom_sf"/>
</dbReference>
<dbReference type="Gene3D" id="1.25.40.10">
    <property type="entry name" value="Tetratricopeptide repeat domain"/>
    <property type="match status" value="5"/>
</dbReference>
<dbReference type="AlphaFoldDB" id="A0AAD6EQF5"/>
<dbReference type="InterPro" id="IPR046960">
    <property type="entry name" value="PPR_At4g14850-like_plant"/>
</dbReference>
<feature type="repeat" description="PPR" evidence="3">
    <location>
        <begin position="635"/>
        <end position="669"/>
    </location>
</feature>
<evidence type="ECO:0000256" key="2">
    <source>
        <dbReference type="ARBA" id="ARBA00022946"/>
    </source>
</evidence>
<proteinExistence type="predicted"/>
<keyword evidence="2" id="KW-0809">Transit peptide</keyword>
<dbReference type="Proteomes" id="UP001210211">
    <property type="component" value="Unassembled WGS sequence"/>
</dbReference>
<evidence type="ECO:0000313" key="4">
    <source>
        <dbReference type="EMBL" id="KAJ3697362.1"/>
    </source>
</evidence>
<feature type="repeat" description="PPR" evidence="3">
    <location>
        <begin position="498"/>
        <end position="532"/>
    </location>
</feature>
<dbReference type="PROSITE" id="PS51375">
    <property type="entry name" value="PPR"/>
    <property type="match status" value="3"/>
</dbReference>
<evidence type="ECO:0000256" key="3">
    <source>
        <dbReference type="PROSITE-ProRule" id="PRU00708"/>
    </source>
</evidence>
<dbReference type="FunFam" id="1.25.40.10:FF:000453">
    <property type="entry name" value="Pentatricopeptide repeat-containing protein mitochondrial"/>
    <property type="match status" value="1"/>
</dbReference>
<dbReference type="EMBL" id="JAMRDG010000001">
    <property type="protein sequence ID" value="KAJ3697362.1"/>
    <property type="molecule type" value="Genomic_DNA"/>
</dbReference>
<dbReference type="Pfam" id="PF20431">
    <property type="entry name" value="E_motif"/>
    <property type="match status" value="1"/>
</dbReference>
<keyword evidence="1" id="KW-0677">Repeat</keyword>
<organism evidence="4 5">
    <name type="scientific">Rhynchospora tenuis</name>
    <dbReference type="NCBI Taxonomy" id="198213"/>
    <lineage>
        <taxon>Eukaryota</taxon>
        <taxon>Viridiplantae</taxon>
        <taxon>Streptophyta</taxon>
        <taxon>Embryophyta</taxon>
        <taxon>Tracheophyta</taxon>
        <taxon>Spermatophyta</taxon>
        <taxon>Magnoliopsida</taxon>
        <taxon>Liliopsida</taxon>
        <taxon>Poales</taxon>
        <taxon>Cyperaceae</taxon>
        <taxon>Cyperoideae</taxon>
        <taxon>Rhynchosporeae</taxon>
        <taxon>Rhynchospora</taxon>
    </lineage>
</organism>
<dbReference type="PANTHER" id="PTHR24015">
    <property type="entry name" value="OS07G0578800 PROTEIN-RELATED"/>
    <property type="match status" value="1"/>
</dbReference>
<dbReference type="PANTHER" id="PTHR24015:SF524">
    <property type="entry name" value="OS07G0670000 PROTEIN"/>
    <property type="match status" value="1"/>
</dbReference>
<dbReference type="InterPro" id="IPR002885">
    <property type="entry name" value="PPR_rpt"/>
</dbReference>
<dbReference type="GO" id="GO:0009451">
    <property type="term" value="P:RNA modification"/>
    <property type="evidence" value="ECO:0007669"/>
    <property type="project" value="InterPro"/>
</dbReference>
<dbReference type="Pfam" id="PF13041">
    <property type="entry name" value="PPR_2"/>
    <property type="match status" value="1"/>
</dbReference>
<dbReference type="GO" id="GO:0003723">
    <property type="term" value="F:RNA binding"/>
    <property type="evidence" value="ECO:0007669"/>
    <property type="project" value="InterPro"/>
</dbReference>
<keyword evidence="5" id="KW-1185">Reference proteome</keyword>